<feature type="transmembrane region" description="Helical" evidence="1">
    <location>
        <begin position="161"/>
        <end position="184"/>
    </location>
</feature>
<protein>
    <submittedName>
        <fullName evidence="2">Uncharacterized protein</fullName>
    </submittedName>
</protein>
<dbReference type="Proteomes" id="UP000542111">
    <property type="component" value="Unassembled WGS sequence"/>
</dbReference>
<dbReference type="OrthoDB" id="5780266at2"/>
<feature type="transmembrane region" description="Helical" evidence="1">
    <location>
        <begin position="133"/>
        <end position="155"/>
    </location>
</feature>
<proteinExistence type="predicted"/>
<keyword evidence="1" id="KW-1133">Transmembrane helix</keyword>
<evidence type="ECO:0000256" key="1">
    <source>
        <dbReference type="SAM" id="Phobius"/>
    </source>
</evidence>
<dbReference type="GeneID" id="70104474"/>
<feature type="transmembrane region" description="Helical" evidence="1">
    <location>
        <begin position="83"/>
        <end position="101"/>
    </location>
</feature>
<reference evidence="2 3" key="1">
    <citation type="journal article" date="2020" name="Front. Microbiol.">
        <title>Genetic Organization of the aprX-lipA2 Operon Affects the Proteolytic Potential of Pseudomonas Species in Milk.</title>
        <authorList>
            <person name="Maier C."/>
            <person name="Huptas C."/>
            <person name="von Neubeck M."/>
            <person name="Scherer S."/>
            <person name="Wenning M."/>
            <person name="Lucking G."/>
        </authorList>
    </citation>
    <scope>NUCLEOTIDE SEQUENCE [LARGE SCALE GENOMIC DNA]</scope>
    <source>
        <strain evidence="2 3">G4779</strain>
    </source>
</reference>
<keyword evidence="1" id="KW-0472">Membrane</keyword>
<organism evidence="2 3">
    <name type="scientific">Pseudomonas gessardii</name>
    <dbReference type="NCBI Taxonomy" id="78544"/>
    <lineage>
        <taxon>Bacteria</taxon>
        <taxon>Pseudomonadati</taxon>
        <taxon>Pseudomonadota</taxon>
        <taxon>Gammaproteobacteria</taxon>
        <taxon>Pseudomonadales</taxon>
        <taxon>Pseudomonadaceae</taxon>
        <taxon>Pseudomonas</taxon>
    </lineage>
</organism>
<evidence type="ECO:0000313" key="3">
    <source>
        <dbReference type="Proteomes" id="UP000542111"/>
    </source>
</evidence>
<accession>A0A7Y1MK00</accession>
<evidence type="ECO:0000313" key="2">
    <source>
        <dbReference type="EMBL" id="NNA93644.1"/>
    </source>
</evidence>
<name>A0A7Y1MK00_9PSED</name>
<gene>
    <name evidence="2" type="ORF">HBO33_00555</name>
</gene>
<feature type="transmembrane region" description="Helical" evidence="1">
    <location>
        <begin position="204"/>
        <end position="223"/>
    </location>
</feature>
<sequence length="270" mass="30021">MTIEKASTLQIILLSTLGWCMSLARKFMRVTPTATLTAHTAHFCAQGLLIVTFLLPIKILILLGSDSIPEYLPPAFKAFSKPWLIIGLSVLTAVFYGLYLVSELIASRYSRTGADQLMNRHPKPAPLNNQRPLAVLVFSRFTRGLSAATFVTTALGTLLYIYPALLTIALLYIVVATALVIVLYNRQARIRSLVQRHHNPLLNALSSLGFLGTFAFMVMDFLYMNPAPIYIALISLILVRQSLARLKALIEDAIYLKSHQHKINALFLAH</sequence>
<keyword evidence="1" id="KW-0812">Transmembrane</keyword>
<dbReference type="EMBL" id="JAAQYP010000001">
    <property type="protein sequence ID" value="NNA93644.1"/>
    <property type="molecule type" value="Genomic_DNA"/>
</dbReference>
<comment type="caution">
    <text evidence="2">The sequence shown here is derived from an EMBL/GenBank/DDBJ whole genome shotgun (WGS) entry which is preliminary data.</text>
</comment>
<feature type="transmembrane region" description="Helical" evidence="1">
    <location>
        <begin position="36"/>
        <end position="63"/>
    </location>
</feature>
<feature type="transmembrane region" description="Helical" evidence="1">
    <location>
        <begin position="6"/>
        <end position="24"/>
    </location>
</feature>
<dbReference type="AlphaFoldDB" id="A0A7Y1MK00"/>
<dbReference type="RefSeq" id="WP_130898189.1">
    <property type="nucleotide sequence ID" value="NZ_CBCRYT010000007.1"/>
</dbReference>